<sequence length="576" mass="63486">MSPEQSKAAAEAWMQASQNFVQGVFSQFGSRDVRSMPVLPGLPGVPPETAEKWAALNREHAEMHAKLWESMLHRKQGESVAPVVAMPAGDRRFNAPEWADSPLHDYMRQAYLLNARFLGNVAEMLPIPDSSARNRMQFMMRQCIDALAPSNFAATNPEVVRKAIDTGGESLTQGLLNLIADLEKGRISMTDDSAFEVGGNLATTPGSVIYQNEVMQLLQYAPLTEKVSRRPLLIVPPCINKYYILDLQAENSFVRYAVEQGVTVFLVSWRNPKAAQSSLGWDDYLDKGVLQAIEVVRRVSKVEKPNVLGFCIGGTLLAAALAVARARGEDLAESVTFLTTMLDFAETGDISCYVDEASVASSEAGIGKGGLMTARELSQVFSSLRPNDLIWNYVVDNYLKGNKPTAFDLLYWNSDSTNLPGPFAAYYLRNTYLENNLRVPGKLTMLGQSVDLGRIACPAYFIAAREDHIVPWKTSYLGRRLLSGETTFVLGASGHIAGVVNPASKNKRSYWTNEDSAATSDEWLAGAVEQRGSWWPHWMAWLARHSGDQIAARSKLGSRDYKPVEAAPGCYVKERA</sequence>
<comment type="subcellular location">
    <subcellularLocation>
        <location evidence="1">Cytoplasm</location>
    </subcellularLocation>
</comment>
<organism evidence="6 7">
    <name type="scientific">Uliginosibacterium paludis</name>
    <dbReference type="NCBI Taxonomy" id="1615952"/>
    <lineage>
        <taxon>Bacteria</taxon>
        <taxon>Pseudomonadati</taxon>
        <taxon>Pseudomonadota</taxon>
        <taxon>Betaproteobacteria</taxon>
        <taxon>Rhodocyclales</taxon>
        <taxon>Zoogloeaceae</taxon>
        <taxon>Uliginosibacterium</taxon>
    </lineage>
</organism>
<dbReference type="PANTHER" id="PTHR36837">
    <property type="entry name" value="POLY(3-HYDROXYALKANOATE) POLYMERASE SUBUNIT PHAC"/>
    <property type="match status" value="1"/>
</dbReference>
<name>A0ABV2CPG8_9RHOO</name>
<accession>A0ABV2CPG8</accession>
<dbReference type="SUPFAM" id="SSF53474">
    <property type="entry name" value="alpha/beta-Hydrolases"/>
    <property type="match status" value="1"/>
</dbReference>
<evidence type="ECO:0000256" key="1">
    <source>
        <dbReference type="ARBA" id="ARBA00004496"/>
    </source>
</evidence>
<protein>
    <submittedName>
        <fullName evidence="6">Class I poly(R)-hydroxyalkanoic acid synthase</fullName>
    </submittedName>
</protein>
<feature type="domain" description="Poly-beta-hydroxybutyrate polymerase N-terminal" evidence="5">
    <location>
        <begin position="90"/>
        <end position="257"/>
    </location>
</feature>
<dbReference type="NCBIfam" id="TIGR01838">
    <property type="entry name" value="PHA_synth_I"/>
    <property type="match status" value="1"/>
</dbReference>
<keyword evidence="3" id="KW-0808">Transferase</keyword>
<dbReference type="InterPro" id="IPR010963">
    <property type="entry name" value="PHA_synth_I"/>
</dbReference>
<proteinExistence type="predicted"/>
<dbReference type="Proteomes" id="UP001548590">
    <property type="component" value="Unassembled WGS sequence"/>
</dbReference>
<gene>
    <name evidence="6" type="primary">phaC</name>
    <name evidence="6" type="ORF">ABVT11_08175</name>
</gene>
<keyword evidence="7" id="KW-1185">Reference proteome</keyword>
<comment type="caution">
    <text evidence="6">The sequence shown here is derived from an EMBL/GenBank/DDBJ whole genome shotgun (WGS) entry which is preliminary data.</text>
</comment>
<keyword evidence="2" id="KW-0963">Cytoplasm</keyword>
<evidence type="ECO:0000313" key="7">
    <source>
        <dbReference type="Proteomes" id="UP001548590"/>
    </source>
</evidence>
<dbReference type="InterPro" id="IPR029058">
    <property type="entry name" value="AB_hydrolase_fold"/>
</dbReference>
<evidence type="ECO:0000256" key="4">
    <source>
        <dbReference type="ARBA" id="ARBA00023315"/>
    </source>
</evidence>
<evidence type="ECO:0000256" key="2">
    <source>
        <dbReference type="ARBA" id="ARBA00022490"/>
    </source>
</evidence>
<evidence type="ECO:0000313" key="6">
    <source>
        <dbReference type="EMBL" id="MET1489802.1"/>
    </source>
</evidence>
<dbReference type="EMBL" id="JBEWLZ010000004">
    <property type="protein sequence ID" value="MET1489802.1"/>
    <property type="molecule type" value="Genomic_DNA"/>
</dbReference>
<dbReference type="Gene3D" id="3.40.50.1820">
    <property type="entry name" value="alpha/beta hydrolase"/>
    <property type="match status" value="1"/>
</dbReference>
<dbReference type="InterPro" id="IPR010941">
    <property type="entry name" value="PhaC_N"/>
</dbReference>
<evidence type="ECO:0000256" key="3">
    <source>
        <dbReference type="ARBA" id="ARBA00022679"/>
    </source>
</evidence>
<reference evidence="6 7" key="1">
    <citation type="submission" date="2024-07" db="EMBL/GenBank/DDBJ databases">
        <title>Uliginosibacterium paludis KCTC:42655.</title>
        <authorList>
            <person name="Kim M.K."/>
        </authorList>
    </citation>
    <scope>NUCLEOTIDE SEQUENCE [LARGE SCALE GENOMIC DNA]</scope>
    <source>
        <strain evidence="6 7">KCTC 42655</strain>
    </source>
</reference>
<evidence type="ECO:0000259" key="5">
    <source>
        <dbReference type="Pfam" id="PF07167"/>
    </source>
</evidence>
<keyword evidence="4" id="KW-0012">Acyltransferase</keyword>
<dbReference type="InterPro" id="IPR051321">
    <property type="entry name" value="PHA/PHB_synthase"/>
</dbReference>
<dbReference type="PANTHER" id="PTHR36837:SF5">
    <property type="entry name" value="POLY-3-HYDROXYBUTYRATE SYNTHASE"/>
    <property type="match status" value="1"/>
</dbReference>
<dbReference type="RefSeq" id="WP_345923040.1">
    <property type="nucleotide sequence ID" value="NZ_JBDIVF010000001.1"/>
</dbReference>
<dbReference type="Pfam" id="PF07167">
    <property type="entry name" value="PhaC_N"/>
    <property type="match status" value="1"/>
</dbReference>